<dbReference type="RefSeq" id="WP_073505429.1">
    <property type="nucleotide sequence ID" value="NZ_CP018199.1"/>
</dbReference>
<dbReference type="EMBL" id="PZFQ01000033">
    <property type="protein sequence ID" value="PTI74793.1"/>
    <property type="molecule type" value="Genomic_DNA"/>
</dbReference>
<gene>
    <name evidence="1" type="ORF">BU058_09825</name>
</gene>
<proteinExistence type="predicted"/>
<name>A0A9Q6MUH4_9STAP</name>
<evidence type="ECO:0000313" key="1">
    <source>
        <dbReference type="EMBL" id="PTI74793.1"/>
    </source>
</evidence>
<organism evidence="1 2">
    <name type="scientific">Staphylococcus succinus</name>
    <dbReference type="NCBI Taxonomy" id="61015"/>
    <lineage>
        <taxon>Bacteria</taxon>
        <taxon>Bacillati</taxon>
        <taxon>Bacillota</taxon>
        <taxon>Bacilli</taxon>
        <taxon>Bacillales</taxon>
        <taxon>Staphylococcaceae</taxon>
        <taxon>Staphylococcus</taxon>
    </lineage>
</organism>
<reference evidence="1 2" key="1">
    <citation type="journal article" date="2016" name="Front. Microbiol.">
        <title>Comprehensive Phylogenetic Analysis of Bovine Non-aureus Staphylococci Species Based on Whole-Genome Sequencing.</title>
        <authorList>
            <person name="Naushad S."/>
            <person name="Barkema H.W."/>
            <person name="Luby C."/>
            <person name="Condas L.A."/>
            <person name="Nobrega D.B."/>
            <person name="Carson D.A."/>
            <person name="De Buck J."/>
        </authorList>
    </citation>
    <scope>NUCLEOTIDE SEQUENCE [LARGE SCALE GENOMIC DNA]</scope>
    <source>
        <strain evidence="1 2">SNUC 1231</strain>
    </source>
</reference>
<dbReference type="AlphaFoldDB" id="A0A9Q6MUH4"/>
<evidence type="ECO:0000313" key="2">
    <source>
        <dbReference type="Proteomes" id="UP000241960"/>
    </source>
</evidence>
<accession>A0A9Q6MUH4</accession>
<protein>
    <submittedName>
        <fullName evidence="1">Uncharacterized protein</fullName>
    </submittedName>
</protein>
<dbReference type="Proteomes" id="UP000241960">
    <property type="component" value="Unassembled WGS sequence"/>
</dbReference>
<sequence length="109" mass="12693">MQYFVANFSHLETQLSIIDDKHKTIDQQTLQIATENYVKDLAHYLIELSHQNNLYHDDIKGIGLCITDVELIHYDNKARLIEALENTFGFKAIINEHHETLTNQLTKLN</sequence>
<comment type="caution">
    <text evidence="1">The sequence shown here is derived from an EMBL/GenBank/DDBJ whole genome shotgun (WGS) entry which is preliminary data.</text>
</comment>